<organism evidence="3 4">
    <name type="scientific">Boudabousia liubingyangii</name>
    <dbReference type="NCBI Taxonomy" id="1921764"/>
    <lineage>
        <taxon>Bacteria</taxon>
        <taxon>Bacillati</taxon>
        <taxon>Actinomycetota</taxon>
        <taxon>Actinomycetes</taxon>
        <taxon>Actinomycetales</taxon>
        <taxon>Actinomycetaceae</taxon>
        <taxon>Boudabousia</taxon>
    </lineage>
</organism>
<dbReference type="EMBL" id="MQSV01000005">
    <property type="protein sequence ID" value="OKL46669.1"/>
    <property type="molecule type" value="Genomic_DNA"/>
</dbReference>
<name>A0A1Q5PKB2_9ACTO</name>
<gene>
    <name evidence="3" type="ORF">BSR29_07595</name>
</gene>
<dbReference type="Proteomes" id="UP000186785">
    <property type="component" value="Unassembled WGS sequence"/>
</dbReference>
<comment type="caution">
    <text evidence="3">The sequence shown here is derived from an EMBL/GenBank/DDBJ whole genome shotgun (WGS) entry which is preliminary data.</text>
</comment>
<dbReference type="InterPro" id="IPR005627">
    <property type="entry name" value="CutC-like"/>
</dbReference>
<dbReference type="PANTHER" id="PTHR12598:SF0">
    <property type="entry name" value="COPPER HOMEOSTASIS PROTEIN CUTC HOMOLOG"/>
    <property type="match status" value="1"/>
</dbReference>
<evidence type="ECO:0000313" key="3">
    <source>
        <dbReference type="EMBL" id="OKL46669.1"/>
    </source>
</evidence>
<keyword evidence="4" id="KW-1185">Reference proteome</keyword>
<dbReference type="GO" id="GO:0005507">
    <property type="term" value="F:copper ion binding"/>
    <property type="evidence" value="ECO:0007669"/>
    <property type="project" value="TreeGrafter"/>
</dbReference>
<comment type="similarity">
    <text evidence="1">Belongs to the CutC family.</text>
</comment>
<dbReference type="InterPro" id="IPR036822">
    <property type="entry name" value="CutC-like_dom_sf"/>
</dbReference>
<evidence type="ECO:0000256" key="2">
    <source>
        <dbReference type="ARBA" id="ARBA00019014"/>
    </source>
</evidence>
<protein>
    <recommendedName>
        <fullName evidence="2">Copper homeostasis protein cutC homolog</fullName>
    </recommendedName>
</protein>
<dbReference type="AlphaFoldDB" id="A0A1Q5PKB2"/>
<dbReference type="STRING" id="1921764.BSR28_04680"/>
<evidence type="ECO:0000256" key="1">
    <source>
        <dbReference type="ARBA" id="ARBA00007768"/>
    </source>
</evidence>
<dbReference type="SUPFAM" id="SSF110395">
    <property type="entry name" value="CutC-like"/>
    <property type="match status" value="1"/>
</dbReference>
<sequence>MLGMAITLCEVCVEDLEGAKNSLQVGANRVEYCDDLANAGTTPNPKNIIHLAKWIEAEQPGKAMRIMIRNRPGNFTYTNEEIQDMAQTIKGLETQLKDLTLDYGYVIGALKTGHDGENIVDQEAVKNWVAQTENPLTFHRAFDEIPNWEQALKDLAECGIDTILTTGKTAGQVDEGRGYSTEGLQKLQAAAKPLGITILASGGMRPETYHDGLAEGGITQVHLRAPKTTEAKSESSEVGSSTDPELVKAMLKTLKLGE</sequence>
<evidence type="ECO:0000313" key="4">
    <source>
        <dbReference type="Proteomes" id="UP000186785"/>
    </source>
</evidence>
<reference evidence="3 4" key="1">
    <citation type="submission" date="2016-11" db="EMBL/GenBank/DDBJ databases">
        <title>Actinomyces gypaetusis sp. nov. isolated from the vulture Gypaetus barbatus in Qinghai Tibet Plateau China.</title>
        <authorList>
            <person name="Meng X."/>
        </authorList>
    </citation>
    <scope>NUCLEOTIDE SEQUENCE [LARGE SCALE GENOMIC DNA]</scope>
    <source>
        <strain evidence="3 4">VUL4_2</strain>
    </source>
</reference>
<proteinExistence type="inferred from homology"/>
<dbReference type="PANTHER" id="PTHR12598">
    <property type="entry name" value="COPPER HOMEOSTASIS PROTEIN CUTC"/>
    <property type="match status" value="1"/>
</dbReference>
<dbReference type="Gene3D" id="3.20.20.380">
    <property type="entry name" value="Copper homeostasis (CutC) domain"/>
    <property type="match status" value="1"/>
</dbReference>
<accession>A0A1Q5PKB2</accession>
<dbReference type="Pfam" id="PF03932">
    <property type="entry name" value="CutC"/>
    <property type="match status" value="1"/>
</dbReference>